<dbReference type="InterPro" id="IPR050264">
    <property type="entry name" value="Bact_CCA-adding_enz_type3_sf"/>
</dbReference>
<proteinExistence type="inferred from homology"/>
<feature type="domain" description="tRNA nucleotidyltransferase/poly(A) polymerase RNA and SrmB- binding" evidence="11">
    <location>
        <begin position="188"/>
        <end position="231"/>
    </location>
</feature>
<keyword evidence="6" id="KW-0547">Nucleotide-binding</keyword>
<keyword evidence="5" id="KW-0479">Metal-binding</keyword>
<dbReference type="AlphaFoldDB" id="A0A9J6QW10"/>
<evidence type="ECO:0000256" key="1">
    <source>
        <dbReference type="ARBA" id="ARBA00001946"/>
    </source>
</evidence>
<evidence type="ECO:0000256" key="6">
    <source>
        <dbReference type="ARBA" id="ARBA00022741"/>
    </source>
</evidence>
<evidence type="ECO:0000256" key="7">
    <source>
        <dbReference type="ARBA" id="ARBA00022842"/>
    </source>
</evidence>
<dbReference type="CDD" id="cd05398">
    <property type="entry name" value="NT_ClassII-CCAase"/>
    <property type="match status" value="1"/>
</dbReference>
<keyword evidence="14" id="KW-1185">Reference proteome</keyword>
<evidence type="ECO:0000256" key="8">
    <source>
        <dbReference type="ARBA" id="ARBA00022884"/>
    </source>
</evidence>
<evidence type="ECO:0000256" key="4">
    <source>
        <dbReference type="ARBA" id="ARBA00022695"/>
    </source>
</evidence>
<dbReference type="Gene3D" id="1.10.246.80">
    <property type="match status" value="1"/>
</dbReference>
<dbReference type="GO" id="GO:0000049">
    <property type="term" value="F:tRNA binding"/>
    <property type="evidence" value="ECO:0007669"/>
    <property type="project" value="TreeGrafter"/>
</dbReference>
<name>A0A9J6QW10_9FIRM</name>
<dbReference type="GO" id="GO:0046872">
    <property type="term" value="F:metal ion binding"/>
    <property type="evidence" value="ECO:0007669"/>
    <property type="project" value="UniProtKB-KW"/>
</dbReference>
<evidence type="ECO:0000256" key="5">
    <source>
        <dbReference type="ARBA" id="ARBA00022723"/>
    </source>
</evidence>
<evidence type="ECO:0000313" key="13">
    <source>
        <dbReference type="EMBL" id="MCU7379767.1"/>
    </source>
</evidence>
<dbReference type="Gene3D" id="3.30.460.10">
    <property type="entry name" value="Beta Polymerase, domain 2"/>
    <property type="match status" value="1"/>
</dbReference>
<dbReference type="SUPFAM" id="SSF81301">
    <property type="entry name" value="Nucleotidyltransferase"/>
    <property type="match status" value="1"/>
</dbReference>
<keyword evidence="8 9" id="KW-0694">RNA-binding</keyword>
<accession>A0A9J6QW10</accession>
<dbReference type="GO" id="GO:0000166">
    <property type="term" value="F:nucleotide binding"/>
    <property type="evidence" value="ECO:0007669"/>
    <property type="project" value="UniProtKB-KW"/>
</dbReference>
<dbReference type="GO" id="GO:0008033">
    <property type="term" value="P:tRNA processing"/>
    <property type="evidence" value="ECO:0007669"/>
    <property type="project" value="UniProtKB-KW"/>
</dbReference>
<dbReference type="EMBL" id="JAOSHN010000006">
    <property type="protein sequence ID" value="MCU7379767.1"/>
    <property type="molecule type" value="Genomic_DNA"/>
</dbReference>
<gene>
    <name evidence="13" type="ORF">OBO34_15585</name>
</gene>
<evidence type="ECO:0000259" key="11">
    <source>
        <dbReference type="Pfam" id="PF12627"/>
    </source>
</evidence>
<feature type="domain" description="CCA-adding enzyme C-terminal" evidence="12">
    <location>
        <begin position="298"/>
        <end position="453"/>
    </location>
</feature>
<evidence type="ECO:0000256" key="2">
    <source>
        <dbReference type="ARBA" id="ARBA00022679"/>
    </source>
</evidence>
<organism evidence="13 14">
    <name type="scientific">Hominibacterium faecale</name>
    <dbReference type="NCBI Taxonomy" id="2839743"/>
    <lineage>
        <taxon>Bacteria</taxon>
        <taxon>Bacillati</taxon>
        <taxon>Bacillota</taxon>
        <taxon>Clostridia</taxon>
        <taxon>Peptostreptococcales</taxon>
        <taxon>Anaerovoracaceae</taxon>
        <taxon>Hominibacterium</taxon>
    </lineage>
</organism>
<dbReference type="Pfam" id="PF01743">
    <property type="entry name" value="PolyA_pol"/>
    <property type="match status" value="1"/>
</dbReference>
<dbReference type="InterPro" id="IPR043519">
    <property type="entry name" value="NT_sf"/>
</dbReference>
<evidence type="ECO:0000313" key="14">
    <source>
        <dbReference type="Proteomes" id="UP001065549"/>
    </source>
</evidence>
<dbReference type="InterPro" id="IPR032810">
    <property type="entry name" value="CCA-adding_enz_C"/>
</dbReference>
<evidence type="ECO:0000259" key="12">
    <source>
        <dbReference type="Pfam" id="PF13735"/>
    </source>
</evidence>
<dbReference type="Pfam" id="PF13735">
    <property type="entry name" value="tRNA_NucTran2_2"/>
    <property type="match status" value="1"/>
</dbReference>
<keyword evidence="2 9" id="KW-0808">Transferase</keyword>
<comment type="caution">
    <text evidence="13">The sequence shown here is derived from an EMBL/GenBank/DDBJ whole genome shotgun (WGS) entry which is preliminary data.</text>
</comment>
<reference evidence="13" key="1">
    <citation type="submission" date="2022-09" db="EMBL/GenBank/DDBJ databases">
        <title>Culturomic study of gut microbiota in children with autism spectrum disorder.</title>
        <authorList>
            <person name="Efimov B.A."/>
            <person name="Chaplin A.V."/>
            <person name="Sokolova S.R."/>
            <person name="Pikina A.P."/>
            <person name="Korzhanova M."/>
            <person name="Belova V."/>
            <person name="Korostin D."/>
        </authorList>
    </citation>
    <scope>NUCLEOTIDE SEQUENCE</scope>
    <source>
        <strain evidence="13">ASD5510</strain>
    </source>
</reference>
<evidence type="ECO:0000259" key="10">
    <source>
        <dbReference type="Pfam" id="PF01743"/>
    </source>
</evidence>
<comment type="cofactor">
    <cofactor evidence="1">
        <name>Mg(2+)</name>
        <dbReference type="ChEBI" id="CHEBI:18420"/>
    </cofactor>
</comment>
<dbReference type="Proteomes" id="UP001065549">
    <property type="component" value="Unassembled WGS sequence"/>
</dbReference>
<dbReference type="PANTHER" id="PTHR46173:SF1">
    <property type="entry name" value="CCA TRNA NUCLEOTIDYLTRANSFERASE 1, MITOCHONDRIAL"/>
    <property type="match status" value="1"/>
</dbReference>
<evidence type="ECO:0000256" key="9">
    <source>
        <dbReference type="RuleBase" id="RU003953"/>
    </source>
</evidence>
<dbReference type="SUPFAM" id="SSF81891">
    <property type="entry name" value="Poly A polymerase C-terminal region-like"/>
    <property type="match status" value="1"/>
</dbReference>
<sequence length="471" mass="53034">MSHCDAIVNLKQGAPPVSIVLPNQAAYLMNRLTACGHKAFAVGGCVRDSLMGRTPQDWDICTSALPDEMKQCFSDLHLVETGMKHGTLTVIVDHQPFELTTFRIDGEYQDGRHPKQVRFTSDLKQDLSRRDFTINAMAYHPDAGLIDPFSGAADLQEGIIRCVGTAKKRFEEDALRIMRGIRFAAQLGFAIEEETAAALIDCKSLLDRISAERIRIELDKLLCGAGAMSVLSQYREIIGQIIPEARPMFDLDQKNSYHIYTVWDHTLHVIDQIKNTPLLKLCAFFHDIGKPEMMTVTEEGWGHFYRHELASERIADEVLSRLKYNNHTRETVTSIVRNHSIVFRPTAKQARKLLHKLGEEKLRLLIELEYADVKSQNPIYTQERVSAIRAFSEKMEDVLAAENCFSLRDLAVSGRDLIALGMPQGPEIGRTLDRLLDLVMEEELPNERAVLLHSAAEMLNLQANVIGGKKS</sequence>
<feature type="domain" description="Poly A polymerase head" evidence="10">
    <location>
        <begin position="40"/>
        <end position="161"/>
    </location>
</feature>
<dbReference type="PANTHER" id="PTHR46173">
    <property type="entry name" value="CCA TRNA NUCLEOTIDYLTRANSFERASE 1, MITOCHONDRIAL"/>
    <property type="match status" value="1"/>
</dbReference>
<dbReference type="RefSeq" id="WP_253020887.1">
    <property type="nucleotide sequence ID" value="NZ_JAOSHN010000006.1"/>
</dbReference>
<keyword evidence="3" id="KW-0819">tRNA processing</keyword>
<dbReference type="Gene3D" id="1.10.3090.10">
    <property type="entry name" value="cca-adding enzyme, domain 2"/>
    <property type="match status" value="1"/>
</dbReference>
<keyword evidence="4" id="KW-0548">Nucleotidyltransferase</keyword>
<evidence type="ECO:0000256" key="3">
    <source>
        <dbReference type="ARBA" id="ARBA00022694"/>
    </source>
</evidence>
<keyword evidence="7" id="KW-0460">Magnesium</keyword>
<dbReference type="InterPro" id="IPR032828">
    <property type="entry name" value="PolyA_RNA-bd"/>
</dbReference>
<dbReference type="Pfam" id="PF12627">
    <property type="entry name" value="PolyA_pol_RNAbd"/>
    <property type="match status" value="1"/>
</dbReference>
<protein>
    <submittedName>
        <fullName evidence="13">HD domain-containing protein</fullName>
    </submittedName>
</protein>
<dbReference type="InterPro" id="IPR002646">
    <property type="entry name" value="PolA_pol_head_dom"/>
</dbReference>
<comment type="similarity">
    <text evidence="9">Belongs to the tRNA nucleotidyltransferase/poly(A) polymerase family.</text>
</comment>
<dbReference type="GO" id="GO:0016779">
    <property type="term" value="F:nucleotidyltransferase activity"/>
    <property type="evidence" value="ECO:0007669"/>
    <property type="project" value="UniProtKB-KW"/>
</dbReference>